<dbReference type="AlphaFoldDB" id="A0A2P6SBB4"/>
<feature type="domain" description="FBD" evidence="1">
    <location>
        <begin position="11"/>
        <end position="44"/>
    </location>
</feature>
<dbReference type="Proteomes" id="UP000238479">
    <property type="component" value="Chromosome 1"/>
</dbReference>
<evidence type="ECO:0000313" key="3">
    <source>
        <dbReference type="Proteomes" id="UP000238479"/>
    </source>
</evidence>
<organism evidence="2 3">
    <name type="scientific">Rosa chinensis</name>
    <name type="common">China rose</name>
    <dbReference type="NCBI Taxonomy" id="74649"/>
    <lineage>
        <taxon>Eukaryota</taxon>
        <taxon>Viridiplantae</taxon>
        <taxon>Streptophyta</taxon>
        <taxon>Embryophyta</taxon>
        <taxon>Tracheophyta</taxon>
        <taxon>Spermatophyta</taxon>
        <taxon>Magnoliopsida</taxon>
        <taxon>eudicotyledons</taxon>
        <taxon>Gunneridae</taxon>
        <taxon>Pentapetalae</taxon>
        <taxon>rosids</taxon>
        <taxon>fabids</taxon>
        <taxon>Rosales</taxon>
        <taxon>Rosaceae</taxon>
        <taxon>Rosoideae</taxon>
        <taxon>Rosoideae incertae sedis</taxon>
        <taxon>Rosa</taxon>
    </lineage>
</organism>
<dbReference type="InterPro" id="IPR006566">
    <property type="entry name" value="FBD"/>
</dbReference>
<dbReference type="EMBL" id="PDCK01000039">
    <property type="protein sequence ID" value="PRQ55972.1"/>
    <property type="molecule type" value="Genomic_DNA"/>
</dbReference>
<dbReference type="OMA" id="TVNRECK"/>
<proteinExistence type="predicted"/>
<name>A0A2P6SBB4_ROSCH</name>
<protein>
    <submittedName>
        <fullName evidence="2">Putative FBD domain-containing protein</fullName>
    </submittedName>
</protein>
<dbReference type="Gramene" id="PRQ55972">
    <property type="protein sequence ID" value="PRQ55972"/>
    <property type="gene ID" value="RchiOBHm_Chr1g0330541"/>
</dbReference>
<sequence length="93" mass="10958">MNASKSPHYYLKVVEIAGYRGQTSDYEYVKYFIENAVELEKLIINPVKWTPYIADRNRIPNSISEVKMEDEARAHARQHRREKVPSNIEFVCI</sequence>
<evidence type="ECO:0000313" key="2">
    <source>
        <dbReference type="EMBL" id="PRQ55972.1"/>
    </source>
</evidence>
<comment type="caution">
    <text evidence="2">The sequence shown here is derived from an EMBL/GenBank/DDBJ whole genome shotgun (WGS) entry which is preliminary data.</text>
</comment>
<dbReference type="STRING" id="74649.A0A2P6SBB4"/>
<reference evidence="2 3" key="1">
    <citation type="journal article" date="2018" name="Nat. Genet.">
        <title>The Rosa genome provides new insights in the design of modern roses.</title>
        <authorList>
            <person name="Bendahmane M."/>
        </authorList>
    </citation>
    <scope>NUCLEOTIDE SEQUENCE [LARGE SCALE GENOMIC DNA]</scope>
    <source>
        <strain evidence="3">cv. Old Blush</strain>
    </source>
</reference>
<accession>A0A2P6SBB4</accession>
<keyword evidence="3" id="KW-1185">Reference proteome</keyword>
<evidence type="ECO:0000259" key="1">
    <source>
        <dbReference type="Pfam" id="PF08387"/>
    </source>
</evidence>
<gene>
    <name evidence="2" type="ORF">RchiOBHm_Chr1g0330541</name>
</gene>
<dbReference type="Pfam" id="PF08387">
    <property type="entry name" value="FBD"/>
    <property type="match status" value="1"/>
</dbReference>